<feature type="region of interest" description="Disordered" evidence="1">
    <location>
        <begin position="1"/>
        <end position="24"/>
    </location>
</feature>
<dbReference type="AlphaFoldDB" id="A0A4C1Y9F7"/>
<protein>
    <submittedName>
        <fullName evidence="2">Uncharacterized protein</fullName>
    </submittedName>
</protein>
<proteinExistence type="predicted"/>
<keyword evidence="3" id="KW-1185">Reference proteome</keyword>
<feature type="compositionally biased region" description="Basic and acidic residues" evidence="1">
    <location>
        <begin position="1"/>
        <end position="12"/>
    </location>
</feature>
<accession>A0A4C1Y9F7</accession>
<sequence length="99" mass="10870">MKDTETKRERSAVRSLRSTRSGSPMRAALTCGQRSIDVRRAAVGCVRGLSRMERTTVRGTSRIWAADDVLNRVCSHPPIVDYCSSCRVPLPPAGCAHAR</sequence>
<evidence type="ECO:0000256" key="1">
    <source>
        <dbReference type="SAM" id="MobiDB-lite"/>
    </source>
</evidence>
<name>A0A4C1Y9F7_EUMVA</name>
<evidence type="ECO:0000313" key="3">
    <source>
        <dbReference type="Proteomes" id="UP000299102"/>
    </source>
</evidence>
<organism evidence="2 3">
    <name type="scientific">Eumeta variegata</name>
    <name type="common">Bagworm moth</name>
    <name type="synonym">Eumeta japonica</name>
    <dbReference type="NCBI Taxonomy" id="151549"/>
    <lineage>
        <taxon>Eukaryota</taxon>
        <taxon>Metazoa</taxon>
        <taxon>Ecdysozoa</taxon>
        <taxon>Arthropoda</taxon>
        <taxon>Hexapoda</taxon>
        <taxon>Insecta</taxon>
        <taxon>Pterygota</taxon>
        <taxon>Neoptera</taxon>
        <taxon>Endopterygota</taxon>
        <taxon>Lepidoptera</taxon>
        <taxon>Glossata</taxon>
        <taxon>Ditrysia</taxon>
        <taxon>Tineoidea</taxon>
        <taxon>Psychidae</taxon>
        <taxon>Oiketicinae</taxon>
        <taxon>Eumeta</taxon>
    </lineage>
</organism>
<comment type="caution">
    <text evidence="2">The sequence shown here is derived from an EMBL/GenBank/DDBJ whole genome shotgun (WGS) entry which is preliminary data.</text>
</comment>
<evidence type="ECO:0000313" key="2">
    <source>
        <dbReference type="EMBL" id="GBP71502.1"/>
    </source>
</evidence>
<dbReference type="Proteomes" id="UP000299102">
    <property type="component" value="Unassembled WGS sequence"/>
</dbReference>
<reference evidence="2 3" key="1">
    <citation type="journal article" date="2019" name="Commun. Biol.">
        <title>The bagworm genome reveals a unique fibroin gene that provides high tensile strength.</title>
        <authorList>
            <person name="Kono N."/>
            <person name="Nakamura H."/>
            <person name="Ohtoshi R."/>
            <person name="Tomita M."/>
            <person name="Numata K."/>
            <person name="Arakawa K."/>
        </authorList>
    </citation>
    <scope>NUCLEOTIDE SEQUENCE [LARGE SCALE GENOMIC DNA]</scope>
</reference>
<gene>
    <name evidence="2" type="ORF">EVAR_57067_1</name>
</gene>
<dbReference type="EMBL" id="BGZK01001111">
    <property type="protein sequence ID" value="GBP71502.1"/>
    <property type="molecule type" value="Genomic_DNA"/>
</dbReference>